<organism evidence="2 3">
    <name type="scientific">Bifidobacterium hapali</name>
    <dbReference type="NCBI Taxonomy" id="1630172"/>
    <lineage>
        <taxon>Bacteria</taxon>
        <taxon>Bacillati</taxon>
        <taxon>Actinomycetota</taxon>
        <taxon>Actinomycetes</taxon>
        <taxon>Bifidobacteriales</taxon>
        <taxon>Bifidobacteriaceae</taxon>
        <taxon>Bifidobacterium</taxon>
    </lineage>
</organism>
<evidence type="ECO:0000313" key="2">
    <source>
        <dbReference type="EMBL" id="OZG60582.1"/>
    </source>
</evidence>
<accession>A0A261FN32</accession>
<name>A0A261FN32_9BIFI</name>
<sequence length="68" mass="7146">MASVLSVSYWYGNINPFIQSTTPVGLALGPDSPGDDERGPGTLSHPAAEIRTPLSLLMSAFSLPYSPP</sequence>
<evidence type="ECO:0000256" key="1">
    <source>
        <dbReference type="SAM" id="MobiDB-lite"/>
    </source>
</evidence>
<comment type="caution">
    <text evidence="2">The sequence shown here is derived from an EMBL/GenBank/DDBJ whole genome shotgun (WGS) entry which is preliminary data.</text>
</comment>
<protein>
    <submittedName>
        <fullName evidence="2">Uncharacterized protein</fullName>
    </submittedName>
</protein>
<dbReference type="Proteomes" id="UP000216074">
    <property type="component" value="Unassembled WGS sequence"/>
</dbReference>
<gene>
    <name evidence="2" type="ORF">BHAP_2264</name>
</gene>
<reference evidence="2 3" key="1">
    <citation type="journal article" date="2017" name="BMC Genomics">
        <title>Comparative genomic and phylogenomic analyses of the Bifidobacteriaceae family.</title>
        <authorList>
            <person name="Lugli G.A."/>
            <person name="Milani C."/>
            <person name="Turroni F."/>
            <person name="Duranti S."/>
            <person name="Mancabelli L."/>
            <person name="Mangifesta M."/>
            <person name="Ferrario C."/>
            <person name="Modesto M."/>
            <person name="Mattarelli P."/>
            <person name="Jiri K."/>
            <person name="van Sinderen D."/>
            <person name="Ventura M."/>
        </authorList>
    </citation>
    <scope>NUCLEOTIDE SEQUENCE [LARGE SCALE GENOMIC DNA]</scope>
    <source>
        <strain evidence="2 3">DSM 100202</strain>
    </source>
</reference>
<dbReference type="EMBL" id="MWWY01000073">
    <property type="protein sequence ID" value="OZG60582.1"/>
    <property type="molecule type" value="Genomic_DNA"/>
</dbReference>
<proteinExistence type="predicted"/>
<dbReference type="AlphaFoldDB" id="A0A261FN32"/>
<evidence type="ECO:0000313" key="3">
    <source>
        <dbReference type="Proteomes" id="UP000216074"/>
    </source>
</evidence>
<feature type="region of interest" description="Disordered" evidence="1">
    <location>
        <begin position="25"/>
        <end position="46"/>
    </location>
</feature>
<keyword evidence="3" id="KW-1185">Reference proteome</keyword>